<dbReference type="EMBL" id="VIWU01000001">
    <property type="protein sequence ID" value="TWF75478.1"/>
    <property type="molecule type" value="Genomic_DNA"/>
</dbReference>
<accession>A0A561SKT5</accession>
<protein>
    <submittedName>
        <fullName evidence="2">Uncharacterized protein</fullName>
    </submittedName>
</protein>
<evidence type="ECO:0000256" key="1">
    <source>
        <dbReference type="SAM" id="MobiDB-lite"/>
    </source>
</evidence>
<keyword evidence="3" id="KW-1185">Reference proteome</keyword>
<evidence type="ECO:0000313" key="2">
    <source>
        <dbReference type="EMBL" id="TWF75478.1"/>
    </source>
</evidence>
<evidence type="ECO:0000313" key="3">
    <source>
        <dbReference type="Proteomes" id="UP000321261"/>
    </source>
</evidence>
<name>A0A561SKT5_9PSEU</name>
<comment type="caution">
    <text evidence="2">The sequence shown here is derived from an EMBL/GenBank/DDBJ whole genome shotgun (WGS) entry which is preliminary data.</text>
</comment>
<dbReference type="AlphaFoldDB" id="A0A561SKT5"/>
<sequence length="99" mass="11061">MVRVPIWLELYPADAQAVARHPELERAWTLGGVTAPGEERRWLVSLGDGQGQEFPVGEAVQRRRPRLWRGHRSGSFLLGGEGASRVPRGAPRARSVRLR</sequence>
<dbReference type="Proteomes" id="UP000321261">
    <property type="component" value="Unassembled WGS sequence"/>
</dbReference>
<feature type="region of interest" description="Disordered" evidence="1">
    <location>
        <begin position="79"/>
        <end position="99"/>
    </location>
</feature>
<reference evidence="2 3" key="1">
    <citation type="submission" date="2019-06" db="EMBL/GenBank/DDBJ databases">
        <title>Sequencing the genomes of 1000 actinobacteria strains.</title>
        <authorList>
            <person name="Klenk H.-P."/>
        </authorList>
    </citation>
    <scope>NUCLEOTIDE SEQUENCE [LARGE SCALE GENOMIC DNA]</scope>
    <source>
        <strain evidence="2 3">DSM 45671</strain>
    </source>
</reference>
<organism evidence="2 3">
    <name type="scientific">Pseudonocardia hierapolitana</name>
    <dbReference type="NCBI Taxonomy" id="1128676"/>
    <lineage>
        <taxon>Bacteria</taxon>
        <taxon>Bacillati</taxon>
        <taxon>Actinomycetota</taxon>
        <taxon>Actinomycetes</taxon>
        <taxon>Pseudonocardiales</taxon>
        <taxon>Pseudonocardiaceae</taxon>
        <taxon>Pseudonocardia</taxon>
    </lineage>
</organism>
<gene>
    <name evidence="2" type="ORF">FHX44_111362</name>
</gene>
<proteinExistence type="predicted"/>